<dbReference type="InterPro" id="IPR011701">
    <property type="entry name" value="MFS"/>
</dbReference>
<keyword evidence="9" id="KW-1185">Reference proteome</keyword>
<evidence type="ECO:0000256" key="4">
    <source>
        <dbReference type="ARBA" id="ARBA00022989"/>
    </source>
</evidence>
<feature type="transmembrane region" description="Helical" evidence="6">
    <location>
        <begin position="49"/>
        <end position="69"/>
    </location>
</feature>
<evidence type="ECO:0000256" key="1">
    <source>
        <dbReference type="ARBA" id="ARBA00004141"/>
    </source>
</evidence>
<organism evidence="8 9">
    <name type="scientific">Pedosphaera parvula (strain Ellin514)</name>
    <dbReference type="NCBI Taxonomy" id="320771"/>
    <lineage>
        <taxon>Bacteria</taxon>
        <taxon>Pseudomonadati</taxon>
        <taxon>Verrucomicrobiota</taxon>
        <taxon>Pedosphaerae</taxon>
        <taxon>Pedosphaerales</taxon>
        <taxon>Pedosphaeraceae</taxon>
        <taxon>Pedosphaera</taxon>
    </lineage>
</organism>
<dbReference type="GO" id="GO:0016020">
    <property type="term" value="C:membrane"/>
    <property type="evidence" value="ECO:0007669"/>
    <property type="project" value="UniProtKB-SubCell"/>
</dbReference>
<feature type="transmembrane region" description="Helical" evidence="6">
    <location>
        <begin position="475"/>
        <end position="493"/>
    </location>
</feature>
<dbReference type="Pfam" id="PF07690">
    <property type="entry name" value="MFS_1"/>
    <property type="match status" value="1"/>
</dbReference>
<feature type="transmembrane region" description="Helical" evidence="6">
    <location>
        <begin position="12"/>
        <end position="29"/>
    </location>
</feature>
<evidence type="ECO:0000256" key="5">
    <source>
        <dbReference type="ARBA" id="ARBA00023136"/>
    </source>
</evidence>
<dbReference type="EMBL" id="ABOX02000015">
    <property type="protein sequence ID" value="EEF60607.1"/>
    <property type="molecule type" value="Genomic_DNA"/>
</dbReference>
<feature type="transmembrane region" description="Helical" evidence="6">
    <location>
        <begin position="263"/>
        <end position="284"/>
    </location>
</feature>
<dbReference type="AlphaFoldDB" id="B9XHM9"/>
<dbReference type="PROSITE" id="PS50850">
    <property type="entry name" value="MFS"/>
    <property type="match status" value="1"/>
</dbReference>
<feature type="transmembrane region" description="Helical" evidence="6">
    <location>
        <begin position="141"/>
        <end position="163"/>
    </location>
</feature>
<feature type="transmembrane region" description="Helical" evidence="6">
    <location>
        <begin position="183"/>
        <end position="201"/>
    </location>
</feature>
<reference evidence="8 9" key="1">
    <citation type="journal article" date="2011" name="J. Bacteriol.">
        <title>Genome sequence of 'Pedosphaera parvula' Ellin514, an aerobic Verrucomicrobial isolate from pasture soil.</title>
        <authorList>
            <person name="Kant R."/>
            <person name="van Passel M.W."/>
            <person name="Sangwan P."/>
            <person name="Palva A."/>
            <person name="Lucas S."/>
            <person name="Copeland A."/>
            <person name="Lapidus A."/>
            <person name="Glavina Del Rio T."/>
            <person name="Dalin E."/>
            <person name="Tice H."/>
            <person name="Bruce D."/>
            <person name="Goodwin L."/>
            <person name="Pitluck S."/>
            <person name="Chertkov O."/>
            <person name="Larimer F.W."/>
            <person name="Land M.L."/>
            <person name="Hauser L."/>
            <person name="Brettin T.S."/>
            <person name="Detter J.C."/>
            <person name="Han S."/>
            <person name="de Vos W.M."/>
            <person name="Janssen P.H."/>
            <person name="Smidt H."/>
        </authorList>
    </citation>
    <scope>NUCLEOTIDE SEQUENCE [LARGE SCALE GENOMIC DNA]</scope>
    <source>
        <strain evidence="8 9">Ellin514</strain>
    </source>
</reference>
<feature type="transmembrane region" description="Helical" evidence="6">
    <location>
        <begin position="352"/>
        <end position="374"/>
    </location>
</feature>
<keyword evidence="3 6" id="KW-0812">Transmembrane</keyword>
<keyword evidence="4 6" id="KW-1133">Transmembrane helix</keyword>
<evidence type="ECO:0000256" key="3">
    <source>
        <dbReference type="ARBA" id="ARBA00022692"/>
    </source>
</evidence>
<comment type="subcellular location">
    <subcellularLocation>
        <location evidence="1">Membrane</location>
        <topology evidence="1">Multi-pass membrane protein</topology>
    </subcellularLocation>
</comment>
<dbReference type="GO" id="GO:0022857">
    <property type="term" value="F:transmembrane transporter activity"/>
    <property type="evidence" value="ECO:0007669"/>
    <property type="project" value="InterPro"/>
</dbReference>
<comment type="caution">
    <text evidence="8">The sequence shown here is derived from an EMBL/GenBank/DDBJ whole genome shotgun (WGS) entry which is preliminary data.</text>
</comment>
<feature type="domain" description="Major facilitator superfamily (MFS) profile" evidence="7">
    <location>
        <begin position="308"/>
        <end position="518"/>
    </location>
</feature>
<evidence type="ECO:0000259" key="7">
    <source>
        <dbReference type="PROSITE" id="PS50850"/>
    </source>
</evidence>
<dbReference type="Gene3D" id="1.20.1250.20">
    <property type="entry name" value="MFS general substrate transporter like domains"/>
    <property type="match status" value="2"/>
</dbReference>
<feature type="transmembrane region" description="Helical" evidence="6">
    <location>
        <begin position="81"/>
        <end position="97"/>
    </location>
</feature>
<feature type="transmembrane region" description="Helical" evidence="6">
    <location>
        <begin position="309"/>
        <end position="332"/>
    </location>
</feature>
<dbReference type="OrthoDB" id="7584869at2"/>
<dbReference type="SUPFAM" id="SSF103473">
    <property type="entry name" value="MFS general substrate transporter"/>
    <property type="match status" value="1"/>
</dbReference>
<proteinExistence type="predicted"/>
<name>B9XHM9_PEDPL</name>
<sequence>MRSKPLLNFWQLWNMSFGYIGIQFGFALQNSNLSRIFETLGARQDDIPALWIAAPLSGLIVQPIIGYMSDRTWNRLGRRKPYFLSGAILASLALLVMPNSPTLWVAAGMLWMLDASINVTMEPMRAFVGDMLSDEQRTQGFAVQTFFIGAASIVGSLLPYILTNWLKIPNTAEVGLIPPSVRWAFYVGGIIYISAVLWTIFTTKEYSPAEMEAFSAHETNPAAKEQNELTLNTGKYNASGFVLLSAGLILTYLVKHFAWDRALYILSFGIAVYGALQLTAAQLFKSGMKRGLVEIIYDLNNMPGTMRQLAVVTMFTWFAMFAWFIYCTPAITSFHYGTSDPLTKQYNEGADWVGVLNSVYNGMAALVAFILPVIAKKTSRVTTHVFCLFVGGLGMMSLHLFKNPHLLVISMAGLGIAWAGLLTMPYAILSSVVPHRKMGVYMGMFNFFIVIPQILAAATMGLMLRHWFEGHAIKMMVLGGVSMIVAGVLMMFVKDNGREGSVIQHEQTLVGQHQSIHQ</sequence>
<evidence type="ECO:0000256" key="6">
    <source>
        <dbReference type="SAM" id="Phobius"/>
    </source>
</evidence>
<evidence type="ECO:0000256" key="2">
    <source>
        <dbReference type="ARBA" id="ARBA00022448"/>
    </source>
</evidence>
<dbReference type="Proteomes" id="UP000003688">
    <property type="component" value="Unassembled WGS sequence"/>
</dbReference>
<evidence type="ECO:0000313" key="9">
    <source>
        <dbReference type="Proteomes" id="UP000003688"/>
    </source>
</evidence>
<dbReference type="InterPro" id="IPR036259">
    <property type="entry name" value="MFS_trans_sf"/>
</dbReference>
<feature type="transmembrane region" description="Helical" evidence="6">
    <location>
        <begin position="381"/>
        <end position="401"/>
    </location>
</feature>
<gene>
    <name evidence="8" type="ORF">Cflav_PD6197</name>
</gene>
<dbReference type="RefSeq" id="WP_007415323.1">
    <property type="nucleotide sequence ID" value="NZ_ABOX02000015.1"/>
</dbReference>
<dbReference type="PANTHER" id="PTHR19432:SF35">
    <property type="entry name" value="SOLUTE CARRIER FAMILY 45 MEMBER 3 ISOFORM X1"/>
    <property type="match status" value="1"/>
</dbReference>
<feature type="transmembrane region" description="Helical" evidence="6">
    <location>
        <begin position="407"/>
        <end position="428"/>
    </location>
</feature>
<evidence type="ECO:0000313" key="8">
    <source>
        <dbReference type="EMBL" id="EEF60607.1"/>
    </source>
</evidence>
<dbReference type="PANTHER" id="PTHR19432">
    <property type="entry name" value="SUGAR TRANSPORTER"/>
    <property type="match status" value="1"/>
</dbReference>
<keyword evidence="2" id="KW-0813">Transport</keyword>
<keyword evidence="5 6" id="KW-0472">Membrane</keyword>
<dbReference type="InterPro" id="IPR020846">
    <property type="entry name" value="MFS_dom"/>
</dbReference>
<dbReference type="STRING" id="320771.Cflav_PD6197"/>
<protein>
    <submittedName>
        <fullName evidence="8">Major facilitator superfamily MFS_1</fullName>
    </submittedName>
</protein>
<feature type="transmembrane region" description="Helical" evidence="6">
    <location>
        <begin position="440"/>
        <end position="463"/>
    </location>
</feature>
<accession>B9XHM9</accession>